<dbReference type="GO" id="GO:0016020">
    <property type="term" value="C:membrane"/>
    <property type="evidence" value="ECO:0007669"/>
    <property type="project" value="UniProtKB-SubCell"/>
</dbReference>
<feature type="domain" description="ABC transporter" evidence="9">
    <location>
        <begin position="452"/>
        <end position="705"/>
    </location>
</feature>
<feature type="transmembrane region" description="Helical" evidence="8">
    <location>
        <begin position="203"/>
        <end position="232"/>
    </location>
</feature>
<dbReference type="Pfam" id="PF00664">
    <property type="entry name" value="ABC_membrane"/>
    <property type="match status" value="1"/>
</dbReference>
<dbReference type="PROSITE" id="PS50893">
    <property type="entry name" value="ABC_TRANSPORTER_2"/>
    <property type="match status" value="1"/>
</dbReference>
<dbReference type="GO" id="GO:0016887">
    <property type="term" value="F:ATP hydrolysis activity"/>
    <property type="evidence" value="ECO:0007669"/>
    <property type="project" value="InterPro"/>
</dbReference>
<dbReference type="SMART" id="SM00382">
    <property type="entry name" value="AAA"/>
    <property type="match status" value="1"/>
</dbReference>
<dbReference type="PROSITE" id="PS50929">
    <property type="entry name" value="ABC_TM1F"/>
    <property type="match status" value="1"/>
</dbReference>
<dbReference type="Gene3D" id="1.20.1560.10">
    <property type="entry name" value="ABC transporter type 1, transmembrane domain"/>
    <property type="match status" value="1"/>
</dbReference>
<dbReference type="GO" id="GO:0005524">
    <property type="term" value="F:ATP binding"/>
    <property type="evidence" value="ECO:0007669"/>
    <property type="project" value="UniProtKB-KW"/>
</dbReference>
<feature type="transmembrane region" description="Helical" evidence="8">
    <location>
        <begin position="46"/>
        <end position="67"/>
    </location>
</feature>
<dbReference type="OrthoDB" id="6500128at2759"/>
<dbReference type="InterPro" id="IPR036640">
    <property type="entry name" value="ABC1_TM_sf"/>
</dbReference>
<evidence type="ECO:0000256" key="1">
    <source>
        <dbReference type="ARBA" id="ARBA00004141"/>
    </source>
</evidence>
<evidence type="ECO:0000259" key="9">
    <source>
        <dbReference type="PROSITE" id="PS50893"/>
    </source>
</evidence>
<dbReference type="GO" id="GO:0015421">
    <property type="term" value="F:ABC-type oligopeptide transporter activity"/>
    <property type="evidence" value="ECO:0007669"/>
    <property type="project" value="TreeGrafter"/>
</dbReference>
<dbReference type="InterPro" id="IPR011527">
    <property type="entry name" value="ABC1_TM_dom"/>
</dbReference>
<dbReference type="InterPro" id="IPR003593">
    <property type="entry name" value="AAA+_ATPase"/>
</dbReference>
<dbReference type="InterPro" id="IPR017871">
    <property type="entry name" value="ABC_transporter-like_CS"/>
</dbReference>
<dbReference type="Gene3D" id="3.40.50.300">
    <property type="entry name" value="P-loop containing nucleotide triphosphate hydrolases"/>
    <property type="match status" value="1"/>
</dbReference>
<feature type="compositionally biased region" description="Polar residues" evidence="7">
    <location>
        <begin position="641"/>
        <end position="661"/>
    </location>
</feature>
<dbReference type="InterPro" id="IPR039421">
    <property type="entry name" value="Type_1_exporter"/>
</dbReference>
<dbReference type="Proteomes" id="UP000316079">
    <property type="component" value="Unassembled WGS sequence"/>
</dbReference>
<evidence type="ECO:0000256" key="7">
    <source>
        <dbReference type="SAM" id="MobiDB-lite"/>
    </source>
</evidence>
<comment type="subcellular location">
    <subcellularLocation>
        <location evidence="1">Membrane</location>
        <topology evidence="1">Multi-pass membrane protein</topology>
    </subcellularLocation>
</comment>
<keyword evidence="12" id="KW-1185">Reference proteome</keyword>
<accession>A0A553RDG4</accession>
<evidence type="ECO:0000259" key="10">
    <source>
        <dbReference type="PROSITE" id="PS50929"/>
    </source>
</evidence>
<evidence type="ECO:0000313" key="12">
    <source>
        <dbReference type="Proteomes" id="UP000316079"/>
    </source>
</evidence>
<dbReference type="PROSITE" id="PS00211">
    <property type="entry name" value="ABC_TRANSPORTER_1"/>
    <property type="match status" value="1"/>
</dbReference>
<dbReference type="InterPro" id="IPR003439">
    <property type="entry name" value="ABC_transporter-like_ATP-bd"/>
</dbReference>
<dbReference type="PANTHER" id="PTHR43394">
    <property type="entry name" value="ATP-DEPENDENT PERMEASE MDL1, MITOCHONDRIAL"/>
    <property type="match status" value="1"/>
</dbReference>
<evidence type="ECO:0000256" key="4">
    <source>
        <dbReference type="ARBA" id="ARBA00022840"/>
    </source>
</evidence>
<keyword evidence="6 8" id="KW-0472">Membrane</keyword>
<evidence type="ECO:0000256" key="2">
    <source>
        <dbReference type="ARBA" id="ARBA00022692"/>
    </source>
</evidence>
<evidence type="ECO:0008006" key="13">
    <source>
        <dbReference type="Google" id="ProtNLM"/>
    </source>
</evidence>
<feature type="transmembrane region" description="Helical" evidence="8">
    <location>
        <begin position="278"/>
        <end position="300"/>
    </location>
</feature>
<gene>
    <name evidence="11" type="ORF">DNTS_014328</name>
</gene>
<dbReference type="InterPro" id="IPR027417">
    <property type="entry name" value="P-loop_NTPase"/>
</dbReference>
<evidence type="ECO:0000256" key="3">
    <source>
        <dbReference type="ARBA" id="ARBA00022741"/>
    </source>
</evidence>
<keyword evidence="3" id="KW-0547">Nucleotide-binding</keyword>
<name>A0A553RDG4_9TELE</name>
<feature type="region of interest" description="Disordered" evidence="7">
    <location>
        <begin position="631"/>
        <end position="667"/>
    </location>
</feature>
<evidence type="ECO:0000256" key="6">
    <source>
        <dbReference type="ARBA" id="ARBA00023136"/>
    </source>
</evidence>
<evidence type="ECO:0000256" key="8">
    <source>
        <dbReference type="SAM" id="Phobius"/>
    </source>
</evidence>
<dbReference type="EMBL" id="SRMA01024658">
    <property type="protein sequence ID" value="TRZ00231.1"/>
    <property type="molecule type" value="Genomic_DNA"/>
</dbReference>
<feature type="transmembrane region" description="Helical" evidence="8">
    <location>
        <begin position="12"/>
        <end position="34"/>
    </location>
</feature>
<dbReference type="SUPFAM" id="SSF52540">
    <property type="entry name" value="P-loop containing nucleoside triphosphate hydrolases"/>
    <property type="match status" value="1"/>
</dbReference>
<proteinExistence type="predicted"/>
<dbReference type="STRING" id="623744.A0A553RDG4"/>
<sequence>MDSDARVPLSRVVLIHLCLWSCDLLVWAGVWSVLLLLDGERSLNISWLWVLRTLSFIAFYALSTRIAEKSIQPLVKRWLALQSFLPPVFDSLQTFLPGFIRGFSPVPDPGMVILSSATSSLIYTVWEMTFSHGRLPKSSRKEKKDEEARALLMRVIRYSRPDYLHLGAAFLFLSFAALFETFIPYCVGKVVDVLGGQYEHSNFLWALGLMALSSLGSSMFGGLRGGMFMCSLSRLNKRIRHMLFQNLMKQEISFFEENKPGSLTSRLISDTDKMGRSVAMNVNVLLRSLVKTCGMLYFMLGLSWRLTLLTCIEMPLLAFIQNSYNNFSQKTSKELQDCAAETTELASSVIGSMKTVRSFNAEHQEQKRYEQTLKRKLHVLRRKGIYSAIHLLIRRLITISLKVAMLLQGRNLISSGQLSSGSLLAFVFQLLDRKPQMREAGDLAPARLEGTITFENVTFSYKSRLDQKALKSVTLALSPGKLTALVGPSGGGKSSCVCLLQRFYEPQEGEIFLDGEPLYLYQRQEMCVQGDVAMVSQNPVLFSGSVRHNIEYGLKDCSLERVKEAARKANAHNFICQLEQGYDTDVGECGDQLSAGQKQCIAIARALIRNPQILILDEATSHMDSSTQQATVKSWSREHTSNSWTKQENTIDSEKSTLIQKHNQENKRSTSLAMMLTEHPSGLYAETTGLWIETSPTASDDINQFSRETHIPTLLEDGVFSLDFISSLDTFTTTETSPDLEVASASSANTPLELVSEKGPASAVTLLTPRLFDIRTCCGDSASSSDEDAAVPMNTTGCSKFWRTLIGDLCSPLEPVIVGTSKGKKKIRPSEDRKEGDQ</sequence>
<dbReference type="PANTHER" id="PTHR43394:SF14">
    <property type="entry name" value="TRANSPORTER 2, ATP BINDING CASSETTE SUBFAMILY B"/>
    <property type="match status" value="1"/>
</dbReference>
<protein>
    <recommendedName>
        <fullName evidence="13">ABC transmembrane type-1 domain-containing protein</fullName>
    </recommendedName>
</protein>
<dbReference type="AlphaFoldDB" id="A0A553RDG4"/>
<reference evidence="11 12" key="1">
    <citation type="journal article" date="2019" name="Sci. Data">
        <title>Hybrid genome assembly and annotation of Danionella translucida.</title>
        <authorList>
            <person name="Kadobianskyi M."/>
            <person name="Schulze L."/>
            <person name="Schuelke M."/>
            <person name="Judkewitz B."/>
        </authorList>
    </citation>
    <scope>NUCLEOTIDE SEQUENCE [LARGE SCALE GENOMIC DNA]</scope>
    <source>
        <strain evidence="11 12">Bolton</strain>
    </source>
</reference>
<comment type="caution">
    <text evidence="11">The sequence shown here is derived from an EMBL/GenBank/DDBJ whole genome shotgun (WGS) entry which is preliminary data.</text>
</comment>
<evidence type="ECO:0000256" key="5">
    <source>
        <dbReference type="ARBA" id="ARBA00022989"/>
    </source>
</evidence>
<dbReference type="SUPFAM" id="SSF90123">
    <property type="entry name" value="ABC transporter transmembrane region"/>
    <property type="match status" value="1"/>
</dbReference>
<evidence type="ECO:0000313" key="11">
    <source>
        <dbReference type="EMBL" id="TRZ00231.1"/>
    </source>
</evidence>
<feature type="non-terminal residue" evidence="11">
    <location>
        <position position="838"/>
    </location>
</feature>
<dbReference type="Pfam" id="PF00005">
    <property type="entry name" value="ABC_tran"/>
    <property type="match status" value="1"/>
</dbReference>
<organism evidence="11 12">
    <name type="scientific">Danionella cerebrum</name>
    <dbReference type="NCBI Taxonomy" id="2873325"/>
    <lineage>
        <taxon>Eukaryota</taxon>
        <taxon>Metazoa</taxon>
        <taxon>Chordata</taxon>
        <taxon>Craniata</taxon>
        <taxon>Vertebrata</taxon>
        <taxon>Euteleostomi</taxon>
        <taxon>Actinopterygii</taxon>
        <taxon>Neopterygii</taxon>
        <taxon>Teleostei</taxon>
        <taxon>Ostariophysi</taxon>
        <taxon>Cypriniformes</taxon>
        <taxon>Danionidae</taxon>
        <taxon>Danioninae</taxon>
        <taxon>Danionella</taxon>
    </lineage>
</organism>
<keyword evidence="2 8" id="KW-0812">Transmembrane</keyword>
<feature type="domain" description="ABC transmembrane type-1" evidence="10">
    <location>
        <begin position="168"/>
        <end position="428"/>
    </location>
</feature>
<keyword evidence="4" id="KW-0067">ATP-binding</keyword>
<feature type="transmembrane region" description="Helical" evidence="8">
    <location>
        <begin position="163"/>
        <end position="183"/>
    </location>
</feature>
<keyword evidence="5 8" id="KW-1133">Transmembrane helix</keyword>